<evidence type="ECO:0000256" key="1">
    <source>
        <dbReference type="PROSITE-ProRule" id="PRU00221"/>
    </source>
</evidence>
<protein>
    <recommendedName>
        <fullName evidence="8">Utp21-domain-containing protein</fullName>
    </recommendedName>
</protein>
<evidence type="ECO:0000313" key="6">
    <source>
        <dbReference type="EMBL" id="KAF5358149.1"/>
    </source>
</evidence>
<dbReference type="GO" id="GO:0032040">
    <property type="term" value="C:small-subunit processome"/>
    <property type="evidence" value="ECO:0007669"/>
    <property type="project" value="InterPro"/>
</dbReference>
<evidence type="ECO:0008006" key="8">
    <source>
        <dbReference type="Google" id="ProtNLM"/>
    </source>
</evidence>
<dbReference type="GO" id="GO:0006364">
    <property type="term" value="P:rRNA processing"/>
    <property type="evidence" value="ECO:0007669"/>
    <property type="project" value="InterPro"/>
</dbReference>
<feature type="region of interest" description="Disordered" evidence="3">
    <location>
        <begin position="1"/>
        <end position="27"/>
    </location>
</feature>
<dbReference type="InterPro" id="IPR036322">
    <property type="entry name" value="WD40_repeat_dom_sf"/>
</dbReference>
<reference evidence="6 7" key="1">
    <citation type="journal article" date="2020" name="ISME J.">
        <title>Uncovering the hidden diversity of litter-decomposition mechanisms in mushroom-forming fungi.</title>
        <authorList>
            <person name="Floudas D."/>
            <person name="Bentzer J."/>
            <person name="Ahren D."/>
            <person name="Johansson T."/>
            <person name="Persson P."/>
            <person name="Tunlid A."/>
        </authorList>
    </citation>
    <scope>NUCLEOTIDE SEQUENCE [LARGE SCALE GENOMIC DNA]</scope>
    <source>
        <strain evidence="6 7">CBS 146.42</strain>
    </source>
</reference>
<evidence type="ECO:0000256" key="3">
    <source>
        <dbReference type="SAM" id="MobiDB-lite"/>
    </source>
</evidence>
<dbReference type="Pfam" id="PF04192">
    <property type="entry name" value="Utp21"/>
    <property type="match status" value="1"/>
</dbReference>
<keyword evidence="2" id="KW-0175">Coiled coil</keyword>
<dbReference type="Proteomes" id="UP000559027">
    <property type="component" value="Unassembled WGS sequence"/>
</dbReference>
<dbReference type="InterPro" id="IPR015943">
    <property type="entry name" value="WD40/YVTN_repeat-like_dom_sf"/>
</dbReference>
<dbReference type="PROSITE" id="PS50082">
    <property type="entry name" value="WD_REPEATS_2"/>
    <property type="match status" value="1"/>
</dbReference>
<dbReference type="Pfam" id="PF25168">
    <property type="entry name" value="Beta-prop_WDR36-Utp21_2nd"/>
    <property type="match status" value="1"/>
</dbReference>
<accession>A0A8H5LIB0</accession>
<evidence type="ECO:0000256" key="2">
    <source>
        <dbReference type="SAM" id="Coils"/>
    </source>
</evidence>
<feature type="coiled-coil region" evidence="2">
    <location>
        <begin position="908"/>
        <end position="935"/>
    </location>
</feature>
<dbReference type="EMBL" id="JAACJO010000005">
    <property type="protein sequence ID" value="KAF5358149.1"/>
    <property type="molecule type" value="Genomic_DNA"/>
</dbReference>
<dbReference type="PROSITE" id="PS50294">
    <property type="entry name" value="WD_REPEATS_REGION"/>
    <property type="match status" value="1"/>
</dbReference>
<dbReference type="GO" id="GO:0034388">
    <property type="term" value="C:Pwp2p-containing subcomplex of 90S preribosome"/>
    <property type="evidence" value="ECO:0007669"/>
    <property type="project" value="TreeGrafter"/>
</dbReference>
<proteinExistence type="predicted"/>
<feature type="repeat" description="WD" evidence="1">
    <location>
        <begin position="315"/>
        <end position="346"/>
    </location>
</feature>
<dbReference type="PANTHER" id="PTHR22840:SF12">
    <property type="entry name" value="WD REPEAT-CONTAINING PROTEIN 36"/>
    <property type="match status" value="1"/>
</dbReference>
<comment type="caution">
    <text evidence="6">The sequence shown here is derived from an EMBL/GenBank/DDBJ whole genome shotgun (WGS) entry which is preliminary data.</text>
</comment>
<keyword evidence="7" id="KW-1185">Reference proteome</keyword>
<dbReference type="AlphaFoldDB" id="A0A8H5LIB0"/>
<feature type="domain" description="WDR36/Utp21 N-terminal" evidence="5">
    <location>
        <begin position="69"/>
        <end position="349"/>
    </location>
</feature>
<dbReference type="InterPro" id="IPR059157">
    <property type="entry name" value="WDR36-Utp21_N"/>
</dbReference>
<dbReference type="PANTHER" id="PTHR22840">
    <property type="entry name" value="WD REPEAT-CONTAINING PROTEIN 36"/>
    <property type="match status" value="1"/>
</dbReference>
<gene>
    <name evidence="6" type="ORF">D9756_001311</name>
</gene>
<sequence>MTDEDMSVDPTSPPPRKRQRQDKSISIHKSQEPRLFAPFRALGLITNHIPFALQTRSFKGATDGPRIHILTCLGKAWALWEGGKMTLLFVGPDIQEQISSLALDGDAVWAASGANAIKYLRGKPVATFTNPLDTPLSHITIFGSSLLALTEDGQRMLIWSTMDGELESTIQFEREFTATSVLHPATYVNKVLVASSQGALQLWNIKTRTCIYKFSLSKLTSSPDYSPTNPALGCAISALVQSPAIDVVGIGFTSGEISVYDVRLDERLMRMFMDGGIRALGFRNDGQPILASASSAGHIALWDLNNGGRLLHMVRGAHDGAVTALEWVPGQPVLVTSGEDNSVKQWLFDSPTSPPRLLKFRSGHHAPPHLIRYYGDDGKQLLTASRDRSLRCTSVVRDSRSFELSQGSLAKKATSLSIPVASLKFPPAHSISYSTTRYKDWDDIITSHTDETFARSWTMLNKRLGKHTFGFVEPGKGKGKERSPVGSVKDVCVTACGNFGLAGSSTGQIHMWNMQSGIKRKSYDVGPCPPEAVSRLRNGAKKRERSITGIATDPLNRVVIASTLDGTLNFFDFQTTKLEHTLVLPSATVSIQLHRDSGLLAIICDDMVVRVVDIETRRIVRELGGFRGRVLDMTFSADARWLIVSSLDSIIRTFDLPTGRLIDAFKTSSVATSVTFSPMSDFLATAHVDNVGVFLWANRAQYANVPFQGITEGDIRDVSLPSMQGTAEDNALEALSDLTVQDTPQDVFSTPPQLDGELITLTLLPRSRWQTLLNLEVIQQRNKPKEPPKPVEKAPFFLPTLPGVDARFAIAEKQPKETNKPTRRLDKAASSAESAFVKTLMEEDPEGDYEGFFHQAKMLQPAALELELRSLTTLQNLNTFMHALTRRLATHRDFEAIEALMNVFLRLHADVLITNEELKKGLEELEEMQRTESRRLLELISSSLGTLGFVRDTL</sequence>
<dbReference type="InterPro" id="IPR007319">
    <property type="entry name" value="WDR36/Utp21_C"/>
</dbReference>
<evidence type="ECO:0000259" key="4">
    <source>
        <dbReference type="Pfam" id="PF04192"/>
    </source>
</evidence>
<name>A0A8H5LIB0_9AGAR</name>
<keyword evidence="1" id="KW-0853">WD repeat</keyword>
<dbReference type="Pfam" id="PF25171">
    <property type="entry name" value="Beta-prop_WDR36-Utp21_1st"/>
    <property type="match status" value="1"/>
</dbReference>
<dbReference type="SUPFAM" id="SSF50998">
    <property type="entry name" value="Quinoprotein alcohol dehydrogenase-like"/>
    <property type="match status" value="1"/>
</dbReference>
<dbReference type="InterPro" id="IPR011047">
    <property type="entry name" value="Quinoprotein_ADH-like_sf"/>
</dbReference>
<evidence type="ECO:0000313" key="7">
    <source>
        <dbReference type="Proteomes" id="UP000559027"/>
    </source>
</evidence>
<feature type="domain" description="WDR36/Utp21 C-terminal" evidence="4">
    <location>
        <begin position="753"/>
        <end position="951"/>
    </location>
</feature>
<dbReference type="SMART" id="SM00320">
    <property type="entry name" value="WD40"/>
    <property type="match status" value="8"/>
</dbReference>
<dbReference type="OrthoDB" id="10250769at2759"/>
<dbReference type="Gene3D" id="2.130.10.10">
    <property type="entry name" value="YVTN repeat-like/Quinoprotein amine dehydrogenase"/>
    <property type="match status" value="2"/>
</dbReference>
<organism evidence="6 7">
    <name type="scientific">Leucocoprinus leucothites</name>
    <dbReference type="NCBI Taxonomy" id="201217"/>
    <lineage>
        <taxon>Eukaryota</taxon>
        <taxon>Fungi</taxon>
        <taxon>Dikarya</taxon>
        <taxon>Basidiomycota</taxon>
        <taxon>Agaricomycotina</taxon>
        <taxon>Agaricomycetes</taxon>
        <taxon>Agaricomycetidae</taxon>
        <taxon>Agaricales</taxon>
        <taxon>Agaricineae</taxon>
        <taxon>Agaricaceae</taxon>
        <taxon>Leucocoprinus</taxon>
    </lineage>
</organism>
<evidence type="ECO:0000259" key="5">
    <source>
        <dbReference type="Pfam" id="PF25171"/>
    </source>
</evidence>
<dbReference type="InterPro" id="IPR001680">
    <property type="entry name" value="WD40_rpt"/>
</dbReference>
<dbReference type="SUPFAM" id="SSF50978">
    <property type="entry name" value="WD40 repeat-like"/>
    <property type="match status" value="1"/>
</dbReference>